<proteinExistence type="predicted"/>
<evidence type="ECO:0000313" key="3">
    <source>
        <dbReference type="Proteomes" id="UP001221898"/>
    </source>
</evidence>
<keyword evidence="3" id="KW-1185">Reference proteome</keyword>
<evidence type="ECO:0000313" key="2">
    <source>
        <dbReference type="EMBL" id="KAJ8411485.1"/>
    </source>
</evidence>
<protein>
    <submittedName>
        <fullName evidence="2">Uncharacterized protein</fullName>
    </submittedName>
</protein>
<accession>A0AAD7SZ76</accession>
<feature type="region of interest" description="Disordered" evidence="1">
    <location>
        <begin position="1"/>
        <end position="49"/>
    </location>
</feature>
<sequence length="83" mass="8891">MTANARRISQKEATDSSPNKRACPTPGAERRPPLMTAGSSASPFISPSRTFKDCTRPGIPEGIVSFGHSVSYCRGVKKYAFGD</sequence>
<feature type="compositionally biased region" description="Polar residues" evidence="1">
    <location>
        <begin position="37"/>
        <end position="49"/>
    </location>
</feature>
<name>A0AAD7SZ76_9TELE</name>
<organism evidence="2 3">
    <name type="scientific">Aldrovandia affinis</name>
    <dbReference type="NCBI Taxonomy" id="143900"/>
    <lineage>
        <taxon>Eukaryota</taxon>
        <taxon>Metazoa</taxon>
        <taxon>Chordata</taxon>
        <taxon>Craniata</taxon>
        <taxon>Vertebrata</taxon>
        <taxon>Euteleostomi</taxon>
        <taxon>Actinopterygii</taxon>
        <taxon>Neopterygii</taxon>
        <taxon>Teleostei</taxon>
        <taxon>Notacanthiformes</taxon>
        <taxon>Halosauridae</taxon>
        <taxon>Aldrovandia</taxon>
    </lineage>
</organism>
<reference evidence="2" key="1">
    <citation type="journal article" date="2023" name="Science">
        <title>Genome structures resolve the early diversification of teleost fishes.</title>
        <authorList>
            <person name="Parey E."/>
            <person name="Louis A."/>
            <person name="Montfort J."/>
            <person name="Bouchez O."/>
            <person name="Roques C."/>
            <person name="Iampietro C."/>
            <person name="Lluch J."/>
            <person name="Castinel A."/>
            <person name="Donnadieu C."/>
            <person name="Desvignes T."/>
            <person name="Floi Bucao C."/>
            <person name="Jouanno E."/>
            <person name="Wen M."/>
            <person name="Mejri S."/>
            <person name="Dirks R."/>
            <person name="Jansen H."/>
            <person name="Henkel C."/>
            <person name="Chen W.J."/>
            <person name="Zahm M."/>
            <person name="Cabau C."/>
            <person name="Klopp C."/>
            <person name="Thompson A.W."/>
            <person name="Robinson-Rechavi M."/>
            <person name="Braasch I."/>
            <person name="Lecointre G."/>
            <person name="Bobe J."/>
            <person name="Postlethwait J.H."/>
            <person name="Berthelot C."/>
            <person name="Roest Crollius H."/>
            <person name="Guiguen Y."/>
        </authorList>
    </citation>
    <scope>NUCLEOTIDE SEQUENCE</scope>
    <source>
        <strain evidence="2">NC1722</strain>
    </source>
</reference>
<dbReference type="AlphaFoldDB" id="A0AAD7SZ76"/>
<dbReference type="Proteomes" id="UP001221898">
    <property type="component" value="Unassembled WGS sequence"/>
</dbReference>
<evidence type="ECO:0000256" key="1">
    <source>
        <dbReference type="SAM" id="MobiDB-lite"/>
    </source>
</evidence>
<comment type="caution">
    <text evidence="2">The sequence shown here is derived from an EMBL/GenBank/DDBJ whole genome shotgun (WGS) entry which is preliminary data.</text>
</comment>
<dbReference type="EMBL" id="JAINUG010000022">
    <property type="protein sequence ID" value="KAJ8411485.1"/>
    <property type="molecule type" value="Genomic_DNA"/>
</dbReference>
<gene>
    <name evidence="2" type="ORF">AAFF_G00162930</name>
</gene>